<comment type="caution">
    <text evidence="2">The sequence shown here is derived from an EMBL/GenBank/DDBJ whole genome shotgun (WGS) entry which is preliminary data.</text>
</comment>
<dbReference type="PANTHER" id="PTHR22916:SF3">
    <property type="entry name" value="UDP-GLCNAC:BETAGAL BETA-1,3-N-ACETYLGLUCOSAMINYLTRANSFERASE-LIKE PROTEIN 1"/>
    <property type="match status" value="1"/>
</dbReference>
<reference evidence="2 3" key="1">
    <citation type="submission" date="2019-07" db="EMBL/GenBank/DDBJ databases">
        <title>Whole genome shotgun sequence of Enterococcus mundtii NBRC 100490.</title>
        <authorList>
            <person name="Hosoyama A."/>
            <person name="Uohara A."/>
            <person name="Ohji S."/>
            <person name="Ichikawa N."/>
        </authorList>
    </citation>
    <scope>NUCLEOTIDE SEQUENCE [LARGE SCALE GENOMIC DNA]</scope>
    <source>
        <strain evidence="2 3">NBRC 100490</strain>
    </source>
</reference>
<evidence type="ECO:0000313" key="2">
    <source>
        <dbReference type="EMBL" id="GEL79535.1"/>
    </source>
</evidence>
<keyword evidence="2" id="KW-0808">Transferase</keyword>
<feature type="domain" description="Glycosyltransferase 2-like" evidence="1">
    <location>
        <begin position="7"/>
        <end position="175"/>
    </location>
</feature>
<dbReference type="SUPFAM" id="SSF53448">
    <property type="entry name" value="Nucleotide-diphospho-sugar transferases"/>
    <property type="match status" value="1"/>
</dbReference>
<dbReference type="RefSeq" id="WP_071865959.1">
    <property type="nucleotide sequence ID" value="NZ_BJWA01000003.1"/>
</dbReference>
<organism evidence="2 3">
    <name type="scientific">Enterococcus mundtii</name>
    <dbReference type="NCBI Taxonomy" id="53346"/>
    <lineage>
        <taxon>Bacteria</taxon>
        <taxon>Bacillati</taxon>
        <taxon>Bacillota</taxon>
        <taxon>Bacilli</taxon>
        <taxon>Lactobacillales</taxon>
        <taxon>Enterococcaceae</taxon>
        <taxon>Enterococcus</taxon>
    </lineage>
</organism>
<gene>
    <name evidence="2" type="ORF">EMU01_06790</name>
</gene>
<evidence type="ECO:0000259" key="1">
    <source>
        <dbReference type="Pfam" id="PF00535"/>
    </source>
</evidence>
<evidence type="ECO:0000313" key="3">
    <source>
        <dbReference type="Proteomes" id="UP000321175"/>
    </source>
</evidence>
<dbReference type="PANTHER" id="PTHR22916">
    <property type="entry name" value="GLYCOSYLTRANSFERASE"/>
    <property type="match status" value="1"/>
</dbReference>
<dbReference type="GeneID" id="60998752"/>
<accession>A0ABQ0VAV8</accession>
<dbReference type="GO" id="GO:0016740">
    <property type="term" value="F:transferase activity"/>
    <property type="evidence" value="ECO:0007669"/>
    <property type="project" value="UniProtKB-KW"/>
</dbReference>
<dbReference type="Proteomes" id="UP000321175">
    <property type="component" value="Unassembled WGS sequence"/>
</dbReference>
<dbReference type="CDD" id="cd00761">
    <property type="entry name" value="Glyco_tranf_GTA_type"/>
    <property type="match status" value="1"/>
</dbReference>
<dbReference type="Pfam" id="PF00535">
    <property type="entry name" value="Glycos_transf_2"/>
    <property type="match status" value="1"/>
</dbReference>
<keyword evidence="3" id="KW-1185">Reference proteome</keyword>
<name>A0ABQ0VAV8_ENTMU</name>
<proteinExistence type="predicted"/>
<dbReference type="Gene3D" id="3.90.550.10">
    <property type="entry name" value="Spore Coat Polysaccharide Biosynthesis Protein SpsA, Chain A"/>
    <property type="match status" value="1"/>
</dbReference>
<sequence>MIEPKFSIIVPVYNAQSTIKKTIKTLQTLDYDDYEVIIVNDGSTDDTEKMIVTLTEGNPIFQLITTENNGPGIARNIGIEQAKGSYILLFDADDEPSKSILKNYDQLLTNHPQTDLIVSSFLFRTMDNEKVVSEKVNQVPDSIYRSHETFLEDMYHLMNQQLMYVVWNKCYRRDIVIAQNIRFRNYRSCEDRIFNLEYYQHCQYVVMNPIVEYTYEFVGGKGITNKYYPNKFQTFKEFYLIANDVTNQINKPGMAALLLKGTTSVIFSIYGNSDQTSKEKNREAKKVLADPVILEAKNIALTDSTAKKVTKLLYKLPAPIFLSAVRIGSFVEEKMPGLMAFLKRSY</sequence>
<dbReference type="InterPro" id="IPR029044">
    <property type="entry name" value="Nucleotide-diphossugar_trans"/>
</dbReference>
<dbReference type="InterPro" id="IPR001173">
    <property type="entry name" value="Glyco_trans_2-like"/>
</dbReference>
<dbReference type="EMBL" id="BJWA01000003">
    <property type="protein sequence ID" value="GEL79535.1"/>
    <property type="molecule type" value="Genomic_DNA"/>
</dbReference>
<protein>
    <submittedName>
        <fullName evidence="2">Glycosyl transferase family 2</fullName>
    </submittedName>
</protein>